<sequence length="63" mass="7565">MTDYVAGANYLKSQREDKDSAIYFMTEMTQEEFEERMGDRLVRASRPYKFNRIKRAETEEMPC</sequence>
<accession>A0A0F9V325</accession>
<proteinExistence type="predicted"/>
<dbReference type="AlphaFoldDB" id="A0A0F9V325"/>
<comment type="caution">
    <text evidence="1">The sequence shown here is derived from an EMBL/GenBank/DDBJ whole genome shotgun (WGS) entry which is preliminary data.</text>
</comment>
<organism evidence="1">
    <name type="scientific">marine sediment metagenome</name>
    <dbReference type="NCBI Taxonomy" id="412755"/>
    <lineage>
        <taxon>unclassified sequences</taxon>
        <taxon>metagenomes</taxon>
        <taxon>ecological metagenomes</taxon>
    </lineage>
</organism>
<reference evidence="1" key="1">
    <citation type="journal article" date="2015" name="Nature">
        <title>Complex archaea that bridge the gap between prokaryotes and eukaryotes.</title>
        <authorList>
            <person name="Spang A."/>
            <person name="Saw J.H."/>
            <person name="Jorgensen S.L."/>
            <person name="Zaremba-Niedzwiedzka K."/>
            <person name="Martijn J."/>
            <person name="Lind A.E."/>
            <person name="van Eijk R."/>
            <person name="Schleper C."/>
            <person name="Guy L."/>
            <person name="Ettema T.J."/>
        </authorList>
    </citation>
    <scope>NUCLEOTIDE SEQUENCE</scope>
</reference>
<evidence type="ECO:0000313" key="1">
    <source>
        <dbReference type="EMBL" id="KKN67906.1"/>
    </source>
</evidence>
<name>A0A0F9V325_9ZZZZ</name>
<dbReference type="EMBL" id="LAZR01000463">
    <property type="protein sequence ID" value="KKN67906.1"/>
    <property type="molecule type" value="Genomic_DNA"/>
</dbReference>
<protein>
    <submittedName>
        <fullName evidence="1">Uncharacterized protein</fullName>
    </submittedName>
</protein>
<gene>
    <name evidence="1" type="ORF">LCGC14_0456930</name>
</gene>